<dbReference type="PATRIC" id="fig|1526658.3.peg.3534"/>
<sequence>MAHLQLQKVGKSYGTVEVIPGIDFEINSGEFLVLVGPSGSGKSTLLKMIAGLEETTSGKIRVDGEDITHLDPSARDLAMVFQSYALYPHMTVKDNMSFALRMRGEDPTEIDRRVKDAVTMLDLGGLENRKPGQLSGGQRQRVAMGRCVVRNPKLFLFDEPLSNLDAKLRAQTRIEIRRLHERLNATSIFVTHDQVEAMTMADRIALLKDGKLQQIGSPQDLYLRPNNSFVATFIGTPEMNLLLGQVETVNGGFQLGGASGMHLPVSPERQSKLTAASLPGLQVKVGVRPEHFEIVPAGSKGALKVDVNVTEWLGHEIFIFGQSSFGPIGVRVPEGVAAVPAANDVLSVRPISDRWHVFDAASGDNLLAE</sequence>
<dbReference type="SUPFAM" id="SSF52540">
    <property type="entry name" value="P-loop containing nucleoside triphosphate hydrolases"/>
    <property type="match status" value="1"/>
</dbReference>
<dbReference type="OrthoDB" id="8409892at2"/>
<dbReference type="Pfam" id="PF00005">
    <property type="entry name" value="ABC_tran"/>
    <property type="match status" value="1"/>
</dbReference>
<dbReference type="NCBIfam" id="NF008653">
    <property type="entry name" value="PRK11650.1"/>
    <property type="match status" value="1"/>
</dbReference>
<name>A0A0N0M7M8_9HYPH</name>
<dbReference type="CDD" id="cd03301">
    <property type="entry name" value="ABC_MalK_N"/>
    <property type="match status" value="1"/>
</dbReference>
<dbReference type="GO" id="GO:0055052">
    <property type="term" value="C:ATP-binding cassette (ABC) transporter complex, substrate-binding subunit-containing"/>
    <property type="evidence" value="ECO:0007669"/>
    <property type="project" value="TreeGrafter"/>
</dbReference>
<dbReference type="InterPro" id="IPR008995">
    <property type="entry name" value="Mo/tungstate-bd_C_term_dom"/>
</dbReference>
<dbReference type="Gene3D" id="2.40.50.100">
    <property type="match status" value="1"/>
</dbReference>
<dbReference type="GO" id="GO:0008643">
    <property type="term" value="P:carbohydrate transport"/>
    <property type="evidence" value="ECO:0007669"/>
    <property type="project" value="InterPro"/>
</dbReference>
<dbReference type="InterPro" id="IPR027417">
    <property type="entry name" value="P-loop_NTPase"/>
</dbReference>
<comment type="similarity">
    <text evidence="2">Belongs to the ABC transporter superfamily.</text>
</comment>
<dbReference type="PANTHER" id="PTHR43875">
    <property type="entry name" value="MALTODEXTRIN IMPORT ATP-BINDING PROTEIN MSMX"/>
    <property type="match status" value="1"/>
</dbReference>
<evidence type="ECO:0000256" key="2">
    <source>
        <dbReference type="ARBA" id="ARBA00005417"/>
    </source>
</evidence>
<dbReference type="PANTHER" id="PTHR43875:SF1">
    <property type="entry name" value="OSMOPROTECTIVE COMPOUNDS UPTAKE ATP-BINDING PROTEIN GGTA"/>
    <property type="match status" value="1"/>
</dbReference>
<dbReference type="FunFam" id="3.40.50.300:FF:000042">
    <property type="entry name" value="Maltose/maltodextrin ABC transporter, ATP-binding protein"/>
    <property type="match status" value="1"/>
</dbReference>
<keyword evidence="4" id="KW-0547">Nucleotide-binding</keyword>
<dbReference type="Proteomes" id="UP000037822">
    <property type="component" value="Unassembled WGS sequence"/>
</dbReference>
<dbReference type="InterPro" id="IPR015855">
    <property type="entry name" value="ABC_transpr_MalK-like"/>
</dbReference>
<dbReference type="InterPro" id="IPR017871">
    <property type="entry name" value="ABC_transporter-like_CS"/>
</dbReference>
<gene>
    <name evidence="7" type="primary">ugpC</name>
    <name evidence="7" type="ORF">AE618_25790</name>
</gene>
<feature type="domain" description="ABC transporter" evidence="6">
    <location>
        <begin position="4"/>
        <end position="234"/>
    </location>
</feature>
<evidence type="ECO:0000259" key="6">
    <source>
        <dbReference type="PROSITE" id="PS50893"/>
    </source>
</evidence>
<keyword evidence="8" id="KW-1185">Reference proteome</keyword>
<dbReference type="EMBL" id="LGSZ01000085">
    <property type="protein sequence ID" value="KPH74452.1"/>
    <property type="molecule type" value="Genomic_DNA"/>
</dbReference>
<comment type="subcellular location">
    <subcellularLocation>
        <location evidence="1">Cell inner membrane</location>
        <topology evidence="1">Peripheral membrane protein</topology>
    </subcellularLocation>
</comment>
<evidence type="ECO:0000256" key="5">
    <source>
        <dbReference type="ARBA" id="ARBA00022840"/>
    </source>
</evidence>
<dbReference type="SUPFAM" id="SSF50331">
    <property type="entry name" value="MOP-like"/>
    <property type="match status" value="1"/>
</dbReference>
<evidence type="ECO:0000256" key="1">
    <source>
        <dbReference type="ARBA" id="ARBA00004417"/>
    </source>
</evidence>
<dbReference type="Gene3D" id="2.40.50.140">
    <property type="entry name" value="Nucleic acid-binding proteins"/>
    <property type="match status" value="1"/>
</dbReference>
<dbReference type="RefSeq" id="WP_054211912.1">
    <property type="nucleotide sequence ID" value="NZ_LGSZ01000085.1"/>
</dbReference>
<dbReference type="GO" id="GO:0005524">
    <property type="term" value="F:ATP binding"/>
    <property type="evidence" value="ECO:0007669"/>
    <property type="project" value="UniProtKB-KW"/>
</dbReference>
<keyword evidence="3" id="KW-0813">Transport</keyword>
<comment type="caution">
    <text evidence="7">The sequence shown here is derived from an EMBL/GenBank/DDBJ whole genome shotgun (WGS) entry which is preliminary data.</text>
</comment>
<evidence type="ECO:0000256" key="4">
    <source>
        <dbReference type="ARBA" id="ARBA00022741"/>
    </source>
</evidence>
<dbReference type="InterPro" id="IPR047641">
    <property type="entry name" value="ABC_transpr_MalK/UgpC-like"/>
</dbReference>
<evidence type="ECO:0000256" key="3">
    <source>
        <dbReference type="ARBA" id="ARBA00022448"/>
    </source>
</evidence>
<dbReference type="PROSITE" id="PS50893">
    <property type="entry name" value="ABC_TRANSPORTER_2"/>
    <property type="match status" value="1"/>
</dbReference>
<organism evidence="7 8">
    <name type="scientific">Bosea vaviloviae</name>
    <dbReference type="NCBI Taxonomy" id="1526658"/>
    <lineage>
        <taxon>Bacteria</taxon>
        <taxon>Pseudomonadati</taxon>
        <taxon>Pseudomonadota</taxon>
        <taxon>Alphaproteobacteria</taxon>
        <taxon>Hyphomicrobiales</taxon>
        <taxon>Boseaceae</taxon>
        <taxon>Bosea</taxon>
    </lineage>
</organism>
<evidence type="ECO:0000313" key="7">
    <source>
        <dbReference type="EMBL" id="KPH74452.1"/>
    </source>
</evidence>
<dbReference type="Pfam" id="PF17912">
    <property type="entry name" value="OB_MalK"/>
    <property type="match status" value="1"/>
</dbReference>
<dbReference type="Gene3D" id="3.40.50.300">
    <property type="entry name" value="P-loop containing nucleotide triphosphate hydrolases"/>
    <property type="match status" value="1"/>
</dbReference>
<dbReference type="InterPro" id="IPR003439">
    <property type="entry name" value="ABC_transporter-like_ATP-bd"/>
</dbReference>
<dbReference type="InterPro" id="IPR003593">
    <property type="entry name" value="AAA+_ATPase"/>
</dbReference>
<dbReference type="InterPro" id="IPR040582">
    <property type="entry name" value="OB_MalK-like"/>
</dbReference>
<dbReference type="PROSITE" id="PS00211">
    <property type="entry name" value="ABC_TRANSPORTER_1"/>
    <property type="match status" value="1"/>
</dbReference>
<reference evidence="7 8" key="1">
    <citation type="submission" date="2015-07" db="EMBL/GenBank/DDBJ databases">
        <title>Whole genome sequencing of Bosea vaviloviae isolated from cave pool.</title>
        <authorList>
            <person name="Tan N.E.H."/>
            <person name="Lee Y.P."/>
            <person name="Gan H.M."/>
            <person name="Barton H."/>
            <person name="Savka M.A."/>
        </authorList>
    </citation>
    <scope>NUCLEOTIDE SEQUENCE [LARGE SCALE GENOMIC DNA]</scope>
    <source>
        <strain evidence="7 8">SD260</strain>
    </source>
</reference>
<evidence type="ECO:0000313" key="8">
    <source>
        <dbReference type="Proteomes" id="UP000037822"/>
    </source>
</evidence>
<dbReference type="AlphaFoldDB" id="A0A0N0M7M8"/>
<dbReference type="InterPro" id="IPR012340">
    <property type="entry name" value="NA-bd_OB-fold"/>
</dbReference>
<proteinExistence type="inferred from homology"/>
<protein>
    <submittedName>
        <fullName evidence="7">Glycerol-3-phosphate transporter ATP-binding subunit</fullName>
    </submittedName>
</protein>
<dbReference type="SMART" id="SM00382">
    <property type="entry name" value="AAA"/>
    <property type="match status" value="1"/>
</dbReference>
<accession>A0A0N0M7M8</accession>
<dbReference type="GO" id="GO:0140359">
    <property type="term" value="F:ABC-type transporter activity"/>
    <property type="evidence" value="ECO:0007669"/>
    <property type="project" value="InterPro"/>
</dbReference>
<dbReference type="GO" id="GO:0016887">
    <property type="term" value="F:ATP hydrolysis activity"/>
    <property type="evidence" value="ECO:0007669"/>
    <property type="project" value="InterPro"/>
</dbReference>
<keyword evidence="5 7" id="KW-0067">ATP-binding</keyword>